<dbReference type="GO" id="GO:0005789">
    <property type="term" value="C:endoplasmic reticulum membrane"/>
    <property type="evidence" value="ECO:0007669"/>
    <property type="project" value="UniProtKB-SubCell"/>
</dbReference>
<evidence type="ECO:0000256" key="5">
    <source>
        <dbReference type="ARBA" id="ARBA00022617"/>
    </source>
</evidence>
<dbReference type="Proteomes" id="UP001329430">
    <property type="component" value="Chromosome 3"/>
</dbReference>
<name>A0AAN7VE30_9COLE</name>
<dbReference type="PANTHER" id="PTHR24292:SF45">
    <property type="entry name" value="CYTOCHROME P450 6G1-RELATED"/>
    <property type="match status" value="1"/>
</dbReference>
<dbReference type="InterPro" id="IPR001128">
    <property type="entry name" value="Cyt_P450"/>
</dbReference>
<proteinExistence type="inferred from homology"/>
<evidence type="ECO:0000256" key="12">
    <source>
        <dbReference type="ARBA" id="ARBA00023136"/>
    </source>
</evidence>
<keyword evidence="6" id="KW-0479">Metal-binding</keyword>
<comment type="similarity">
    <text evidence="4">Belongs to the cytochrome P450 family.</text>
</comment>
<dbReference type="InterPro" id="IPR050476">
    <property type="entry name" value="Insect_CytP450_Detox"/>
</dbReference>
<dbReference type="SUPFAM" id="SSF48264">
    <property type="entry name" value="Cytochrome P450"/>
    <property type="match status" value="1"/>
</dbReference>
<sequence>MLDKGSYYSSERKMILLISGIITLTCTYALIQYFKKKYKYWESRNVPYEKPTMFFGSFLRFCFEKDNLRKYLDRTGIKFDSPYYGFFVFSRPILVINDIDIVKRIMIKDFASFPNKLFFSDKNCDPVFNNSLFNTRGEEWKSIRYKLSPVFTSGKLKVMFSLIRECSESLISYLEKMLDKDVEVTDVLSKFSTDVIASCAFGVKCNCFKMEMSDFQYYGENIFSKGTIGIIKNLSYIFVHSIVKIFKYSYLNPNAVRYFRKVFQEVVKERTTHNLKRNDFVDILLDLKRNETKFEKFVFDDERMLAQAIPFFAAGQETTTALVSFTLHELSLNNAIQKRLRQEIVDTVNKYGDISYEALKDMKYLKMVVSGKFLRFSYNNYRYFCRNVTQIPRHQFSSKGIAR</sequence>
<dbReference type="PRINTS" id="PR00464">
    <property type="entry name" value="EP450II"/>
</dbReference>
<dbReference type="InterPro" id="IPR002402">
    <property type="entry name" value="Cyt_P450_E_grp-II"/>
</dbReference>
<keyword evidence="9" id="KW-0560">Oxidoreductase</keyword>
<keyword evidence="13" id="KW-1133">Transmembrane helix</keyword>
<dbReference type="EMBL" id="JAVRBK010000003">
    <property type="protein sequence ID" value="KAK5646915.1"/>
    <property type="molecule type" value="Genomic_DNA"/>
</dbReference>
<evidence type="ECO:0000256" key="8">
    <source>
        <dbReference type="ARBA" id="ARBA00022848"/>
    </source>
</evidence>
<evidence type="ECO:0000256" key="3">
    <source>
        <dbReference type="ARBA" id="ARBA00004406"/>
    </source>
</evidence>
<dbReference type="GO" id="GO:0016705">
    <property type="term" value="F:oxidoreductase activity, acting on paired donors, with incorporation or reduction of molecular oxygen"/>
    <property type="evidence" value="ECO:0007669"/>
    <property type="project" value="InterPro"/>
</dbReference>
<comment type="cofactor">
    <cofactor evidence="1">
        <name>heme</name>
        <dbReference type="ChEBI" id="CHEBI:30413"/>
    </cofactor>
</comment>
<evidence type="ECO:0008006" key="16">
    <source>
        <dbReference type="Google" id="ProtNLM"/>
    </source>
</evidence>
<evidence type="ECO:0000256" key="10">
    <source>
        <dbReference type="ARBA" id="ARBA00023004"/>
    </source>
</evidence>
<evidence type="ECO:0000256" key="13">
    <source>
        <dbReference type="SAM" id="Phobius"/>
    </source>
</evidence>
<dbReference type="InterPro" id="IPR036396">
    <property type="entry name" value="Cyt_P450_sf"/>
</dbReference>
<keyword evidence="11" id="KW-0503">Monooxygenase</keyword>
<protein>
    <recommendedName>
        <fullName evidence="16">Cytochrome P450</fullName>
    </recommendedName>
</protein>
<keyword evidence="15" id="KW-1185">Reference proteome</keyword>
<evidence type="ECO:0000256" key="7">
    <source>
        <dbReference type="ARBA" id="ARBA00022824"/>
    </source>
</evidence>
<keyword evidence="5" id="KW-0349">Heme</keyword>
<keyword evidence="12 13" id="KW-0472">Membrane</keyword>
<evidence type="ECO:0000256" key="11">
    <source>
        <dbReference type="ARBA" id="ARBA00023033"/>
    </source>
</evidence>
<evidence type="ECO:0000256" key="9">
    <source>
        <dbReference type="ARBA" id="ARBA00023002"/>
    </source>
</evidence>
<dbReference type="Pfam" id="PF00067">
    <property type="entry name" value="p450"/>
    <property type="match status" value="1"/>
</dbReference>
<dbReference type="GO" id="GO:0020037">
    <property type="term" value="F:heme binding"/>
    <property type="evidence" value="ECO:0007669"/>
    <property type="project" value="InterPro"/>
</dbReference>
<evidence type="ECO:0000256" key="6">
    <source>
        <dbReference type="ARBA" id="ARBA00022723"/>
    </source>
</evidence>
<dbReference type="GO" id="GO:0005506">
    <property type="term" value="F:iron ion binding"/>
    <property type="evidence" value="ECO:0007669"/>
    <property type="project" value="InterPro"/>
</dbReference>
<reference evidence="14 15" key="1">
    <citation type="journal article" date="2024" name="Insects">
        <title>An Improved Chromosome-Level Genome Assembly of the Firefly Pyrocoelia pectoralis.</title>
        <authorList>
            <person name="Fu X."/>
            <person name="Meyer-Rochow V.B."/>
            <person name="Ballantyne L."/>
            <person name="Zhu X."/>
        </authorList>
    </citation>
    <scope>NUCLEOTIDE SEQUENCE [LARGE SCALE GENOMIC DNA]</scope>
    <source>
        <strain evidence="14">XCY_ONT2</strain>
    </source>
</reference>
<keyword evidence="8" id="KW-0492">Microsome</keyword>
<dbReference type="GO" id="GO:0004497">
    <property type="term" value="F:monooxygenase activity"/>
    <property type="evidence" value="ECO:0007669"/>
    <property type="project" value="UniProtKB-KW"/>
</dbReference>
<comment type="caution">
    <text evidence="14">The sequence shown here is derived from an EMBL/GenBank/DDBJ whole genome shotgun (WGS) entry which is preliminary data.</text>
</comment>
<feature type="transmembrane region" description="Helical" evidence="13">
    <location>
        <begin position="14"/>
        <end position="34"/>
    </location>
</feature>
<accession>A0AAN7VE30</accession>
<comment type="subcellular location">
    <subcellularLocation>
        <location evidence="3">Endoplasmic reticulum membrane</location>
        <topology evidence="3">Peripheral membrane protein</topology>
    </subcellularLocation>
    <subcellularLocation>
        <location evidence="2">Microsome membrane</location>
        <topology evidence="2">Peripheral membrane protein</topology>
    </subcellularLocation>
</comment>
<keyword evidence="7" id="KW-0256">Endoplasmic reticulum</keyword>
<organism evidence="14 15">
    <name type="scientific">Pyrocoelia pectoralis</name>
    <dbReference type="NCBI Taxonomy" id="417401"/>
    <lineage>
        <taxon>Eukaryota</taxon>
        <taxon>Metazoa</taxon>
        <taxon>Ecdysozoa</taxon>
        <taxon>Arthropoda</taxon>
        <taxon>Hexapoda</taxon>
        <taxon>Insecta</taxon>
        <taxon>Pterygota</taxon>
        <taxon>Neoptera</taxon>
        <taxon>Endopterygota</taxon>
        <taxon>Coleoptera</taxon>
        <taxon>Polyphaga</taxon>
        <taxon>Elateriformia</taxon>
        <taxon>Elateroidea</taxon>
        <taxon>Lampyridae</taxon>
        <taxon>Lampyrinae</taxon>
        <taxon>Pyrocoelia</taxon>
    </lineage>
</organism>
<dbReference type="PANTHER" id="PTHR24292">
    <property type="entry name" value="CYTOCHROME P450"/>
    <property type="match status" value="1"/>
</dbReference>
<evidence type="ECO:0000256" key="2">
    <source>
        <dbReference type="ARBA" id="ARBA00004174"/>
    </source>
</evidence>
<keyword evidence="10" id="KW-0408">Iron</keyword>
<dbReference type="AlphaFoldDB" id="A0AAN7VE30"/>
<evidence type="ECO:0000256" key="4">
    <source>
        <dbReference type="ARBA" id="ARBA00010617"/>
    </source>
</evidence>
<evidence type="ECO:0000256" key="1">
    <source>
        <dbReference type="ARBA" id="ARBA00001971"/>
    </source>
</evidence>
<evidence type="ECO:0000313" key="15">
    <source>
        <dbReference type="Proteomes" id="UP001329430"/>
    </source>
</evidence>
<gene>
    <name evidence="14" type="ORF">RI129_005379</name>
</gene>
<dbReference type="Gene3D" id="1.10.630.10">
    <property type="entry name" value="Cytochrome P450"/>
    <property type="match status" value="1"/>
</dbReference>
<keyword evidence="13" id="KW-0812">Transmembrane</keyword>
<evidence type="ECO:0000313" key="14">
    <source>
        <dbReference type="EMBL" id="KAK5646915.1"/>
    </source>
</evidence>